<evidence type="ECO:0000256" key="1">
    <source>
        <dbReference type="SAM" id="MobiDB-lite"/>
    </source>
</evidence>
<evidence type="ECO:0000313" key="2">
    <source>
        <dbReference type="EMBL" id="KAF3498749.1"/>
    </source>
</evidence>
<reference evidence="2 3" key="1">
    <citation type="journal article" date="2020" name="BMC Genomics">
        <title>Intraspecific diversification of the crop wild relative Brassica cretica Lam. using demographic model selection.</title>
        <authorList>
            <person name="Kioukis A."/>
            <person name="Michalopoulou V.A."/>
            <person name="Briers L."/>
            <person name="Pirintsos S."/>
            <person name="Studholme D.J."/>
            <person name="Pavlidis P."/>
            <person name="Sarris P.F."/>
        </authorList>
    </citation>
    <scope>NUCLEOTIDE SEQUENCE [LARGE SCALE GENOMIC DNA]</scope>
    <source>
        <strain evidence="3">cv. PFS-1207/04</strain>
    </source>
</reference>
<dbReference type="EMBL" id="QGKV02002055">
    <property type="protein sequence ID" value="KAF3498749.1"/>
    <property type="molecule type" value="Genomic_DNA"/>
</dbReference>
<name>A0ABQ7ALY2_BRACR</name>
<organism evidence="2 3">
    <name type="scientific">Brassica cretica</name>
    <name type="common">Mustard</name>
    <dbReference type="NCBI Taxonomy" id="69181"/>
    <lineage>
        <taxon>Eukaryota</taxon>
        <taxon>Viridiplantae</taxon>
        <taxon>Streptophyta</taxon>
        <taxon>Embryophyta</taxon>
        <taxon>Tracheophyta</taxon>
        <taxon>Spermatophyta</taxon>
        <taxon>Magnoliopsida</taxon>
        <taxon>eudicotyledons</taxon>
        <taxon>Gunneridae</taxon>
        <taxon>Pentapetalae</taxon>
        <taxon>rosids</taxon>
        <taxon>malvids</taxon>
        <taxon>Brassicales</taxon>
        <taxon>Brassicaceae</taxon>
        <taxon>Brassiceae</taxon>
        <taxon>Brassica</taxon>
    </lineage>
</organism>
<feature type="compositionally biased region" description="Polar residues" evidence="1">
    <location>
        <begin position="35"/>
        <end position="46"/>
    </location>
</feature>
<accession>A0ABQ7ALY2</accession>
<keyword evidence="3" id="KW-1185">Reference proteome</keyword>
<gene>
    <name evidence="2" type="ORF">DY000_02053892</name>
</gene>
<comment type="caution">
    <text evidence="2">The sequence shown here is derived from an EMBL/GenBank/DDBJ whole genome shotgun (WGS) entry which is preliminary data.</text>
</comment>
<feature type="compositionally biased region" description="Basic and acidic residues" evidence="1">
    <location>
        <begin position="66"/>
        <end position="79"/>
    </location>
</feature>
<evidence type="ECO:0000313" key="3">
    <source>
        <dbReference type="Proteomes" id="UP000266723"/>
    </source>
</evidence>
<proteinExistence type="predicted"/>
<sequence>MTKSEKTAASTKEKATAPPLPLNLVGYSNDDDEQTTPQGSQNSQDSMPEAVNTAVEKSISDSEADSDPKEKEKSDHDDNQTPEATPE</sequence>
<dbReference type="Proteomes" id="UP000266723">
    <property type="component" value="Unassembled WGS sequence"/>
</dbReference>
<feature type="region of interest" description="Disordered" evidence="1">
    <location>
        <begin position="1"/>
        <end position="87"/>
    </location>
</feature>
<protein>
    <submittedName>
        <fullName evidence="2">Uncharacterized protein</fullName>
    </submittedName>
</protein>
<feature type="compositionally biased region" description="Basic and acidic residues" evidence="1">
    <location>
        <begin position="1"/>
        <end position="15"/>
    </location>
</feature>